<accession>A0AAD1UFW5</accession>
<name>A0AAD1UFW5_EUPCR</name>
<evidence type="ECO:0000256" key="1">
    <source>
        <dbReference type="SAM" id="MobiDB-lite"/>
    </source>
</evidence>
<evidence type="ECO:0000313" key="3">
    <source>
        <dbReference type="Proteomes" id="UP001295684"/>
    </source>
</evidence>
<protein>
    <submittedName>
        <fullName evidence="2">Uncharacterized protein</fullName>
    </submittedName>
</protein>
<gene>
    <name evidence="2" type="ORF">ECRASSUSDP1_LOCUS7396</name>
</gene>
<dbReference type="EMBL" id="CAMPGE010007200">
    <property type="protein sequence ID" value="CAI2366125.1"/>
    <property type="molecule type" value="Genomic_DNA"/>
</dbReference>
<dbReference type="PROSITE" id="PS50096">
    <property type="entry name" value="IQ"/>
    <property type="match status" value="1"/>
</dbReference>
<proteinExistence type="predicted"/>
<dbReference type="Pfam" id="PF00612">
    <property type="entry name" value="IQ"/>
    <property type="match status" value="1"/>
</dbReference>
<organism evidence="2 3">
    <name type="scientific">Euplotes crassus</name>
    <dbReference type="NCBI Taxonomy" id="5936"/>
    <lineage>
        <taxon>Eukaryota</taxon>
        <taxon>Sar</taxon>
        <taxon>Alveolata</taxon>
        <taxon>Ciliophora</taxon>
        <taxon>Intramacronucleata</taxon>
        <taxon>Spirotrichea</taxon>
        <taxon>Hypotrichia</taxon>
        <taxon>Euplotida</taxon>
        <taxon>Euplotidae</taxon>
        <taxon>Moneuplotes</taxon>
    </lineage>
</organism>
<keyword evidence="3" id="KW-1185">Reference proteome</keyword>
<feature type="compositionally biased region" description="Polar residues" evidence="1">
    <location>
        <begin position="376"/>
        <end position="395"/>
    </location>
</feature>
<dbReference type="Proteomes" id="UP001295684">
    <property type="component" value="Unassembled WGS sequence"/>
</dbReference>
<comment type="caution">
    <text evidence="2">The sequence shown here is derived from an EMBL/GenBank/DDBJ whole genome shotgun (WGS) entry which is preliminary data.</text>
</comment>
<evidence type="ECO:0000313" key="2">
    <source>
        <dbReference type="EMBL" id="CAI2366125.1"/>
    </source>
</evidence>
<dbReference type="Gene3D" id="1.20.5.190">
    <property type="match status" value="1"/>
</dbReference>
<dbReference type="InterPro" id="IPR000048">
    <property type="entry name" value="IQ_motif_EF-hand-BS"/>
</dbReference>
<sequence>MLPSITPKPRSTSLNPRFCSPSRYRTNVICDTKNILQTSRKNLALMKRDPFKVQNKFHNSSMASPSIRKDYSPITKLATLPLDKRVVDLRVAMKSNRVSQQILKKRLAANKTTLNSMWKSNNRSGGFTKNFLGRMYQDNSMNKELKRDITLERIQKKMGKIDTQRQLIQNDRYKRQKIIAFYKKNYNIKIKNTDIPIERLEEILCTKVTKQSQSKAALTIQTAFRKYIALKRFKMYIKRRLDAVMYIQRVWKRYRMISMIPKAWRKFKNKRILRIQKFMKGYIVHKRTFETLSKLKLTQNFEYFGQIRHKLYVNSQIKIRYYYLKWKKRIAMKKRASIRSATKNKKLKMTHKFNSFRKGAVVYKNPSIPASPAKLNLNSTQKGSIGSRKMTNLESPTIRPTEVENPDSPVIRMNPVGSLSSQKGIDSINEGEEE</sequence>
<reference evidence="2" key="1">
    <citation type="submission" date="2023-07" db="EMBL/GenBank/DDBJ databases">
        <authorList>
            <consortium name="AG Swart"/>
            <person name="Singh M."/>
            <person name="Singh A."/>
            <person name="Seah K."/>
            <person name="Emmerich C."/>
        </authorList>
    </citation>
    <scope>NUCLEOTIDE SEQUENCE</scope>
    <source>
        <strain evidence="2">DP1</strain>
    </source>
</reference>
<feature type="region of interest" description="Disordered" evidence="1">
    <location>
        <begin position="372"/>
        <end position="434"/>
    </location>
</feature>
<dbReference type="AlphaFoldDB" id="A0AAD1UFW5"/>